<evidence type="ECO:0000313" key="1">
    <source>
        <dbReference type="EMBL" id="DAE02923.1"/>
    </source>
</evidence>
<reference evidence="1" key="1">
    <citation type="journal article" date="2021" name="Proc. Natl. Acad. Sci. U.S.A.">
        <title>A Catalog of Tens of Thousands of Viruses from Human Metagenomes Reveals Hidden Associations with Chronic Diseases.</title>
        <authorList>
            <person name="Tisza M.J."/>
            <person name="Buck C.B."/>
        </authorList>
    </citation>
    <scope>NUCLEOTIDE SEQUENCE</scope>
    <source>
        <strain evidence="1">Ct8Hx23</strain>
    </source>
</reference>
<organism evidence="1">
    <name type="scientific">Siphoviridae sp. ct8Hx23</name>
    <dbReference type="NCBI Taxonomy" id="2825360"/>
    <lineage>
        <taxon>Viruses</taxon>
        <taxon>Duplodnaviria</taxon>
        <taxon>Heunggongvirae</taxon>
        <taxon>Uroviricota</taxon>
        <taxon>Caudoviricetes</taxon>
    </lineage>
</organism>
<dbReference type="EMBL" id="BK015355">
    <property type="protein sequence ID" value="DAE02923.1"/>
    <property type="molecule type" value="Genomic_DNA"/>
</dbReference>
<proteinExistence type="predicted"/>
<name>A0A8S5P906_9CAUD</name>
<protein>
    <submittedName>
        <fullName evidence="1">Uncharacterized protein</fullName>
    </submittedName>
</protein>
<accession>A0A8S5P906</accession>
<sequence>MSVPTLEDFDTAFGADIDAFPVSLDSDGISQAAPSAAFSAGTVLIGRIRAYSQNGAGMAAREANTGLSRALPIRLGRGTGTSSQTCSFFRQRGLRRKNVVATGASAPSAYRLRAVQALEKAFSAGMLDYVAGPVLHPGAGEATSSENVTWRRGTVFVVAADGTTKETGPGVIYRLRGLRAPGLLRALEVARFERLTWLWSPYVDDAPVWYREKEDSQSAIFEEVK</sequence>